<reference evidence="6" key="2">
    <citation type="submission" date="2018-07" db="EMBL/GenBank/DDBJ databases">
        <authorList>
            <person name="Mckenzie S.K."/>
            <person name="Kronauer D.J.C."/>
        </authorList>
    </citation>
    <scope>NUCLEOTIDE SEQUENCE</scope>
    <source>
        <strain evidence="6">Clonal line C1</strain>
    </source>
</reference>
<evidence type="ECO:0000256" key="4">
    <source>
        <dbReference type="SAM" id="MobiDB-lite"/>
    </source>
</evidence>
<feature type="compositionally biased region" description="Basic and acidic residues" evidence="4">
    <location>
        <begin position="569"/>
        <end position="580"/>
    </location>
</feature>
<dbReference type="PANTHER" id="PTHR47117:SF1">
    <property type="entry name" value="STAR-RELATED LIPID TRANSFER PROTEIN 9"/>
    <property type="match status" value="1"/>
</dbReference>
<dbReference type="GO" id="GO:0007018">
    <property type="term" value="P:microtubule-based movement"/>
    <property type="evidence" value="ECO:0007669"/>
    <property type="project" value="InterPro"/>
</dbReference>
<dbReference type="PRINTS" id="PR00380">
    <property type="entry name" value="KINESINHEAVY"/>
</dbReference>
<dbReference type="Proteomes" id="UP000279307">
    <property type="component" value="Chromosome 12"/>
</dbReference>
<feature type="compositionally biased region" description="Polar residues" evidence="4">
    <location>
        <begin position="244"/>
        <end position="263"/>
    </location>
</feature>
<feature type="region of interest" description="Disordered" evidence="4">
    <location>
        <begin position="231"/>
        <end position="263"/>
    </location>
</feature>
<dbReference type="OrthoDB" id="3176171at2759"/>
<feature type="region of interest" description="Disordered" evidence="4">
    <location>
        <begin position="959"/>
        <end position="1000"/>
    </location>
</feature>
<feature type="compositionally biased region" description="Polar residues" evidence="4">
    <location>
        <begin position="818"/>
        <end position="829"/>
    </location>
</feature>
<keyword evidence="1 3" id="KW-0547">Nucleotide-binding</keyword>
<proteinExistence type="inferred from homology"/>
<dbReference type="EMBL" id="QOIP01000012">
    <property type="protein sequence ID" value="RLU16362.1"/>
    <property type="molecule type" value="Genomic_DNA"/>
</dbReference>
<feature type="region of interest" description="Disordered" evidence="4">
    <location>
        <begin position="565"/>
        <end position="623"/>
    </location>
</feature>
<dbReference type="Gene3D" id="3.40.850.10">
    <property type="entry name" value="Kinesin motor domain"/>
    <property type="match status" value="1"/>
</dbReference>
<dbReference type="InterPro" id="IPR027417">
    <property type="entry name" value="P-loop_NTPase"/>
</dbReference>
<feature type="region of interest" description="Disordered" evidence="4">
    <location>
        <begin position="642"/>
        <end position="668"/>
    </location>
</feature>
<comment type="similarity">
    <text evidence="3">Belongs to the TRAFAC class myosin-kinesin ATPase superfamily. Kinesin family.</text>
</comment>
<reference evidence="6" key="1">
    <citation type="journal article" date="2018" name="Genome Res.">
        <title>The genomic architecture and molecular evolution of ant odorant receptors.</title>
        <authorList>
            <person name="McKenzie S.K."/>
            <person name="Kronauer D.J.C."/>
        </authorList>
    </citation>
    <scope>NUCLEOTIDE SEQUENCE [LARGE SCALE GENOMIC DNA]</scope>
    <source>
        <strain evidence="6">Clonal line C1</strain>
    </source>
</reference>
<name>A0A3L8D8C3_OOCBI</name>
<dbReference type="InterPro" id="IPR001752">
    <property type="entry name" value="Kinesin_motor_dom"/>
</dbReference>
<feature type="domain" description="Kinesin motor" evidence="5">
    <location>
        <begin position="3"/>
        <end position="369"/>
    </location>
</feature>
<feature type="compositionally biased region" description="Low complexity" evidence="4">
    <location>
        <begin position="748"/>
        <end position="759"/>
    </location>
</feature>
<dbReference type="GO" id="GO:0005524">
    <property type="term" value="F:ATP binding"/>
    <property type="evidence" value="ECO:0007669"/>
    <property type="project" value="UniProtKB-UniRule"/>
</dbReference>
<evidence type="ECO:0000259" key="5">
    <source>
        <dbReference type="PROSITE" id="PS50067"/>
    </source>
</evidence>
<dbReference type="SMART" id="SM00129">
    <property type="entry name" value="KISc"/>
    <property type="match status" value="1"/>
</dbReference>
<accession>A0A3L8D8C3</accession>
<feature type="compositionally biased region" description="Basic and acidic residues" evidence="4">
    <location>
        <begin position="990"/>
        <end position="1000"/>
    </location>
</feature>
<feature type="compositionally biased region" description="Polar residues" evidence="4">
    <location>
        <begin position="977"/>
        <end position="989"/>
    </location>
</feature>
<comment type="caution">
    <text evidence="6">The sequence shown here is derived from an EMBL/GenBank/DDBJ whole genome shotgun (WGS) entry which is preliminary data.</text>
</comment>
<feature type="compositionally biased region" description="Polar residues" evidence="4">
    <location>
        <begin position="1015"/>
        <end position="1025"/>
    </location>
</feature>
<feature type="compositionally biased region" description="Basic and acidic residues" evidence="4">
    <location>
        <begin position="1514"/>
        <end position="1558"/>
    </location>
</feature>
<sequence length="1998" mass="221838">MANIKVAVRVRPISARELSLTGSEVVVRAEPSEISLTNLKVSSSKAGDSRERTRRYGFDYCFDSSDPEAKNYADQATIYETLGQSILDAMFTGYNGCLVAYGQSASGKTYTMMGTKEDPGLIPRLCEGILSRVEQESSREKVHRVTVSYLEIYNERVRDLLKPSTSASGLRVREHPRLGPYVQGLTRHVVRTLGSLMSYVEEGTKARKTASTLQNPSSSRSHALLTLDLSQETSEAERPGGGDTTSSSRKQDTNPRNGGSSSRLHLVDLAGSESAATCGGVHRLKEGANINKSLVALGNVISALVERGSTGSGPGKRYIPYRDSSLTWLLKDALGGNATTIMLATISPASGSYNETAHTLRFAQRAQSVVNRPVVNEDPVARLIRDLRAEVARLKSLLSEKDIETKVPCCCGKAQASKDSSTGPEDHEAQESLGTKESDRKDESERSKSDPRSFEVFPIRRFNSSDSVTTCETGSSGSIRKFNSYEHLQSPDRFAGSYNRAKVTEINDEEDEVVDEINEPVFVDIPTLVAVLIKPDDSLHESSARIEEICSDEVQDDADFIEAGNEYEEPTRKLDDDDRSNSTNSCNVPDDQEINEIHQISSECSPAKAKSVERGKSRGKLSKQSSIDLLSNLNVSRKFGSIEGISRSKEPTLALQRSHTNLEKRPALLERGKKLNNIREIDDRKASGKSGVWRAIGNVGSKDHLQRKSSNESDKSLKESNSSRAAGYAHSIGRKPSLESLKRKTSKDSSSSSSKEEQILISSLTRDKLLRRKNSLDHEVAAAGGARHHTAIQRVKRAEIVAAVTERLYSSRKHTEESNMASNSASGTRSPPEGTDVKVTTGSSSISSLTARSRLQEISRKMLLKRRRINVETQTEAASTLRFRDAASLTEEPKVVLQDAAMLTDDHADYVMQDSIIANVTDHRLSVLRVKDAATLTDRRPRADIFRCKDAESLTTDLDFEEYESHSPRNDSGVLSDDTQNYAESNPSEVSEHFSGHPEGDRRVLCTDSSTNTFLTSPARNSAVQTRRPEVKIDQSKASSESRSCGHCCSLMHEAGQRASASSPERNVISISLPDMISITIESTNGLESKIAVVDGTEVAEEKPKLFNDKESQTDEYVRGDAEKSSLTDLTLKSTATQADGRVFRIENIFEDPKSKSCHEATADLRREAATKKSVTFRNSLGTSSVVGTKETGTETEWERLHEDACHRKRAILKDGLARAFIARRRSHSSSPRRPTHRLVRRDLWKNWTLPGRSSGFIDYGRETRTVLSSGQRNTNLGIINNLSSRESNECMSVDKIPKEPSRELLSGTSRSDLKKTKVASTNSLVEYNFSDDSLDDHEDNVARKLTDAETTNSLENHENLCPPDVVAHTKREASKSANHVDLANVESLMDDDFDDTEVEFPRRKSTEVSSVDPMQDYKALILGLSSNIADSDSEEELNAITTPDSKKKVSFSDPSSPEEITDVMINRTILAPKHDSETALKSIIKKMMKPVVSESLDILQPNRIEINQSLQRKKVDSTKSEEISSTKKDNKNSEDSKKPFDNKKVEFPNKDRSEESYGKTSGNISGTTCSRPMPKRNIFEEYLNEATTFMRNMNSINEYMSATSVLESYGKHRRKRGAHRGNNLSANKNLTEIRERRVSPGDDADAQSEQKGTAVESYEKCLKSIKRLEACIDKVGRHNQVLRDRYGIDVESAGAKSGLACSSLDSRMPVVMDNSVIRRYGDAIAGNDVEGRGDELRLSRISSPSSSSTQAEDTWRFTLNEMNGYKMASKIDERDDGSNDVTPEDDLERRIFDQLMCAADSSCEHWSQRFSKPRQRRFWKSDFRSRSPTTYSKFRETFRRDGRGILNSDEVSVAGDYPGDTRGIESSPWSLRRARSTKETGNADSRISSIDPAQFRDQLLRETDDPLEIRVPMEYHCLADPVESIGTDQTSCAEEEIVRRDTQESKDSLRIESSLNLRFGGPLNIGLKYPGSPRAKFLELLRERRRIVENSRGTNAF</sequence>
<feature type="region of interest" description="Disordered" evidence="4">
    <location>
        <begin position="414"/>
        <end position="452"/>
    </location>
</feature>
<feature type="region of interest" description="Disordered" evidence="4">
    <location>
        <begin position="811"/>
        <end position="851"/>
    </location>
</feature>
<evidence type="ECO:0000256" key="2">
    <source>
        <dbReference type="ARBA" id="ARBA00022840"/>
    </source>
</evidence>
<dbReference type="SUPFAM" id="SSF52540">
    <property type="entry name" value="P-loop containing nucleoside triphosphate hydrolases"/>
    <property type="match status" value="1"/>
</dbReference>
<dbReference type="GO" id="GO:0008017">
    <property type="term" value="F:microtubule binding"/>
    <property type="evidence" value="ECO:0007669"/>
    <property type="project" value="InterPro"/>
</dbReference>
<dbReference type="GO" id="GO:0003777">
    <property type="term" value="F:microtubule motor activity"/>
    <property type="evidence" value="ECO:0007669"/>
    <property type="project" value="InterPro"/>
</dbReference>
<keyword evidence="2 3" id="KW-0067">ATP-binding</keyword>
<organism evidence="6">
    <name type="scientific">Ooceraea biroi</name>
    <name type="common">Clonal raider ant</name>
    <name type="synonym">Cerapachys biroi</name>
    <dbReference type="NCBI Taxonomy" id="2015173"/>
    <lineage>
        <taxon>Eukaryota</taxon>
        <taxon>Metazoa</taxon>
        <taxon>Ecdysozoa</taxon>
        <taxon>Arthropoda</taxon>
        <taxon>Hexapoda</taxon>
        <taxon>Insecta</taxon>
        <taxon>Pterygota</taxon>
        <taxon>Neoptera</taxon>
        <taxon>Endopterygota</taxon>
        <taxon>Hymenoptera</taxon>
        <taxon>Apocrita</taxon>
        <taxon>Aculeata</taxon>
        <taxon>Formicoidea</taxon>
        <taxon>Formicidae</taxon>
        <taxon>Dorylinae</taxon>
        <taxon>Ooceraea</taxon>
    </lineage>
</organism>
<feature type="region of interest" description="Disordered" evidence="4">
    <location>
        <begin position="692"/>
        <end position="759"/>
    </location>
</feature>
<gene>
    <name evidence="6" type="ORF">DMN91_012122</name>
</gene>
<evidence type="ECO:0000256" key="1">
    <source>
        <dbReference type="ARBA" id="ARBA00022741"/>
    </source>
</evidence>
<evidence type="ECO:0000256" key="3">
    <source>
        <dbReference type="PROSITE-ProRule" id="PRU00283"/>
    </source>
</evidence>
<dbReference type="Pfam" id="PF00225">
    <property type="entry name" value="Kinesin"/>
    <property type="match status" value="1"/>
</dbReference>
<feature type="region of interest" description="Disordered" evidence="4">
    <location>
        <begin position="1439"/>
        <end position="1459"/>
    </location>
</feature>
<feature type="compositionally biased region" description="Basic and acidic residues" evidence="4">
    <location>
        <begin position="424"/>
        <end position="452"/>
    </location>
</feature>
<dbReference type="PROSITE" id="PS50067">
    <property type="entry name" value="KINESIN_MOTOR_2"/>
    <property type="match status" value="1"/>
</dbReference>
<dbReference type="PANTHER" id="PTHR47117">
    <property type="entry name" value="STAR-RELATED LIPID TRANSFER PROTEIN 9"/>
    <property type="match status" value="1"/>
</dbReference>
<dbReference type="InterPro" id="IPR036961">
    <property type="entry name" value="Kinesin_motor_dom_sf"/>
</dbReference>
<feature type="compositionally biased region" description="Basic and acidic residues" evidence="4">
    <location>
        <begin position="701"/>
        <end position="718"/>
    </location>
</feature>
<dbReference type="PROSITE" id="PS00411">
    <property type="entry name" value="KINESIN_MOTOR_1"/>
    <property type="match status" value="1"/>
</dbReference>
<keyword evidence="3" id="KW-0505">Motor protein</keyword>
<feature type="region of interest" description="Disordered" evidence="4">
    <location>
        <begin position="1511"/>
        <end position="1574"/>
    </location>
</feature>
<feature type="region of interest" description="Disordered" evidence="4">
    <location>
        <begin position="1015"/>
        <end position="1037"/>
    </location>
</feature>
<dbReference type="InterPro" id="IPR019821">
    <property type="entry name" value="Kinesin_motor_CS"/>
</dbReference>
<evidence type="ECO:0000313" key="6">
    <source>
        <dbReference type="EMBL" id="RLU16362.1"/>
    </source>
</evidence>
<feature type="compositionally biased region" description="Polar residues" evidence="4">
    <location>
        <begin position="1559"/>
        <end position="1571"/>
    </location>
</feature>
<feature type="binding site" evidence="3">
    <location>
        <begin position="102"/>
        <end position="109"/>
    </location>
    <ligand>
        <name>ATP</name>
        <dbReference type="ChEBI" id="CHEBI:30616"/>
    </ligand>
</feature>
<protein>
    <recommendedName>
        <fullName evidence="5">Kinesin motor domain-containing protein</fullName>
    </recommendedName>
</protein>